<dbReference type="AlphaFoldDB" id="A0A8J3ITX3"/>
<name>A0A8J3ITX3_9CHLR</name>
<dbReference type="EMBL" id="BNJK01000002">
    <property type="protein sequence ID" value="GHO97789.1"/>
    <property type="molecule type" value="Genomic_DNA"/>
</dbReference>
<dbReference type="SUPFAM" id="SSF46955">
    <property type="entry name" value="Putative DNA-binding domain"/>
    <property type="match status" value="1"/>
</dbReference>
<dbReference type="InterPro" id="IPR000551">
    <property type="entry name" value="MerR-type_HTH_dom"/>
</dbReference>
<accession>A0A8J3ITX3</accession>
<dbReference type="Proteomes" id="UP000597444">
    <property type="component" value="Unassembled WGS sequence"/>
</dbReference>
<evidence type="ECO:0000259" key="1">
    <source>
        <dbReference type="PROSITE" id="PS50937"/>
    </source>
</evidence>
<dbReference type="GO" id="GO:0006355">
    <property type="term" value="P:regulation of DNA-templated transcription"/>
    <property type="evidence" value="ECO:0007669"/>
    <property type="project" value="InterPro"/>
</dbReference>
<sequence length="54" mass="6506">MLISELEKKTGLPRHTIRFYEQEGLLEKHSIRRGENNYRDYSDQREIRRISVSG</sequence>
<dbReference type="Gene3D" id="1.10.1660.10">
    <property type="match status" value="1"/>
</dbReference>
<dbReference type="RefSeq" id="WP_220208571.1">
    <property type="nucleotide sequence ID" value="NZ_BNJK01000002.1"/>
</dbReference>
<gene>
    <name evidence="2" type="ORF">KSF_078370</name>
</gene>
<protein>
    <recommendedName>
        <fullName evidence="1">HTH merR-type domain-containing protein</fullName>
    </recommendedName>
</protein>
<dbReference type="Pfam" id="PF00376">
    <property type="entry name" value="MerR"/>
    <property type="match status" value="1"/>
</dbReference>
<reference evidence="2" key="1">
    <citation type="submission" date="2020-10" db="EMBL/GenBank/DDBJ databases">
        <title>Taxonomic study of unclassified bacteria belonging to the class Ktedonobacteria.</title>
        <authorList>
            <person name="Yabe S."/>
            <person name="Wang C.M."/>
            <person name="Zheng Y."/>
            <person name="Sakai Y."/>
            <person name="Cavaletti L."/>
            <person name="Monciardini P."/>
            <person name="Donadio S."/>
        </authorList>
    </citation>
    <scope>NUCLEOTIDE SEQUENCE</scope>
    <source>
        <strain evidence="2">ID150040</strain>
    </source>
</reference>
<dbReference type="InterPro" id="IPR009061">
    <property type="entry name" value="DNA-bd_dom_put_sf"/>
</dbReference>
<dbReference type="GO" id="GO:0003677">
    <property type="term" value="F:DNA binding"/>
    <property type="evidence" value="ECO:0007669"/>
    <property type="project" value="InterPro"/>
</dbReference>
<keyword evidence="3" id="KW-1185">Reference proteome</keyword>
<comment type="caution">
    <text evidence="2">The sequence shown here is derived from an EMBL/GenBank/DDBJ whole genome shotgun (WGS) entry which is preliminary data.</text>
</comment>
<evidence type="ECO:0000313" key="2">
    <source>
        <dbReference type="EMBL" id="GHO97789.1"/>
    </source>
</evidence>
<proteinExistence type="predicted"/>
<dbReference type="PROSITE" id="PS50937">
    <property type="entry name" value="HTH_MERR_2"/>
    <property type="match status" value="1"/>
</dbReference>
<feature type="domain" description="HTH merR-type" evidence="1">
    <location>
        <begin position="1"/>
        <end position="54"/>
    </location>
</feature>
<evidence type="ECO:0000313" key="3">
    <source>
        <dbReference type="Proteomes" id="UP000597444"/>
    </source>
</evidence>
<organism evidence="2 3">
    <name type="scientific">Reticulibacter mediterranei</name>
    <dbReference type="NCBI Taxonomy" id="2778369"/>
    <lineage>
        <taxon>Bacteria</taxon>
        <taxon>Bacillati</taxon>
        <taxon>Chloroflexota</taxon>
        <taxon>Ktedonobacteria</taxon>
        <taxon>Ktedonobacterales</taxon>
        <taxon>Reticulibacteraceae</taxon>
        <taxon>Reticulibacter</taxon>
    </lineage>
</organism>